<dbReference type="Gramene" id="KOM50301">
    <property type="protein sequence ID" value="KOM50301"/>
    <property type="gene ID" value="LR48_Vigan08g112800"/>
</dbReference>
<evidence type="ECO:0000313" key="1">
    <source>
        <dbReference type="EMBL" id="KOM50301.1"/>
    </source>
</evidence>
<name>A0A0L9V5I4_PHAAN</name>
<dbReference type="AlphaFoldDB" id="A0A0L9V5I4"/>
<dbReference type="Proteomes" id="UP000053144">
    <property type="component" value="Chromosome 8"/>
</dbReference>
<accession>A0A0L9V5I4</accession>
<protein>
    <submittedName>
        <fullName evidence="1">Uncharacterized protein</fullName>
    </submittedName>
</protein>
<reference evidence="2" key="1">
    <citation type="journal article" date="2015" name="Proc. Natl. Acad. Sci. U.S.A.">
        <title>Genome sequencing of adzuki bean (Vigna angularis) provides insight into high starch and low fat accumulation and domestication.</title>
        <authorList>
            <person name="Yang K."/>
            <person name="Tian Z."/>
            <person name="Chen C."/>
            <person name="Luo L."/>
            <person name="Zhao B."/>
            <person name="Wang Z."/>
            <person name="Yu L."/>
            <person name="Li Y."/>
            <person name="Sun Y."/>
            <person name="Li W."/>
            <person name="Chen Y."/>
            <person name="Li Y."/>
            <person name="Zhang Y."/>
            <person name="Ai D."/>
            <person name="Zhao J."/>
            <person name="Shang C."/>
            <person name="Ma Y."/>
            <person name="Wu B."/>
            <person name="Wang M."/>
            <person name="Gao L."/>
            <person name="Sun D."/>
            <person name="Zhang P."/>
            <person name="Guo F."/>
            <person name="Wang W."/>
            <person name="Li Y."/>
            <person name="Wang J."/>
            <person name="Varshney R.K."/>
            <person name="Wang J."/>
            <person name="Ling H.Q."/>
            <person name="Wan P."/>
        </authorList>
    </citation>
    <scope>NUCLEOTIDE SEQUENCE</scope>
    <source>
        <strain evidence="2">cv. Jingnong 6</strain>
    </source>
</reference>
<dbReference type="EMBL" id="CM003378">
    <property type="protein sequence ID" value="KOM50301.1"/>
    <property type="molecule type" value="Genomic_DNA"/>
</dbReference>
<sequence>MVLWRAFGIRENPRMGKKKSSVDGIGEVSGAMALNPGGLELLRRNPVAVEVTEEVDEGRHKDIIVIVVVLSQSARYPNERAFVSEPMNARYSASISQRSFATSTANARYLALVRHFHSERSLLSARSPLPQRTLVT</sequence>
<evidence type="ECO:0000313" key="2">
    <source>
        <dbReference type="Proteomes" id="UP000053144"/>
    </source>
</evidence>
<gene>
    <name evidence="1" type="ORF">LR48_Vigan08g112800</name>
</gene>
<organism evidence="1 2">
    <name type="scientific">Phaseolus angularis</name>
    <name type="common">Azuki bean</name>
    <name type="synonym">Vigna angularis</name>
    <dbReference type="NCBI Taxonomy" id="3914"/>
    <lineage>
        <taxon>Eukaryota</taxon>
        <taxon>Viridiplantae</taxon>
        <taxon>Streptophyta</taxon>
        <taxon>Embryophyta</taxon>
        <taxon>Tracheophyta</taxon>
        <taxon>Spermatophyta</taxon>
        <taxon>Magnoliopsida</taxon>
        <taxon>eudicotyledons</taxon>
        <taxon>Gunneridae</taxon>
        <taxon>Pentapetalae</taxon>
        <taxon>rosids</taxon>
        <taxon>fabids</taxon>
        <taxon>Fabales</taxon>
        <taxon>Fabaceae</taxon>
        <taxon>Papilionoideae</taxon>
        <taxon>50 kb inversion clade</taxon>
        <taxon>NPAAA clade</taxon>
        <taxon>indigoferoid/millettioid clade</taxon>
        <taxon>Phaseoleae</taxon>
        <taxon>Vigna</taxon>
    </lineage>
</organism>
<proteinExistence type="predicted"/>